<accession>A0AAV9C996</accession>
<dbReference type="SMART" id="SM00499">
    <property type="entry name" value="AAI"/>
    <property type="match status" value="1"/>
</dbReference>
<name>A0AAV9C996_ACOCL</name>
<dbReference type="EMBL" id="JAUJYO010000020">
    <property type="protein sequence ID" value="KAK1285730.1"/>
    <property type="molecule type" value="Genomic_DNA"/>
</dbReference>
<dbReference type="SUPFAM" id="SSF47699">
    <property type="entry name" value="Bifunctional inhibitor/lipid-transfer protein/seed storage 2S albumin"/>
    <property type="match status" value="1"/>
</dbReference>
<reference evidence="3" key="2">
    <citation type="submission" date="2023-06" db="EMBL/GenBank/DDBJ databases">
        <authorList>
            <person name="Ma L."/>
            <person name="Liu K.-W."/>
            <person name="Li Z."/>
            <person name="Hsiao Y.-Y."/>
            <person name="Qi Y."/>
            <person name="Fu T."/>
            <person name="Tang G."/>
            <person name="Zhang D."/>
            <person name="Sun W.-H."/>
            <person name="Liu D.-K."/>
            <person name="Li Y."/>
            <person name="Chen G.-Z."/>
            <person name="Liu X.-D."/>
            <person name="Liao X.-Y."/>
            <person name="Jiang Y.-T."/>
            <person name="Yu X."/>
            <person name="Hao Y."/>
            <person name="Huang J."/>
            <person name="Zhao X.-W."/>
            <person name="Ke S."/>
            <person name="Chen Y.-Y."/>
            <person name="Wu W.-L."/>
            <person name="Hsu J.-L."/>
            <person name="Lin Y.-F."/>
            <person name="Huang M.-D."/>
            <person name="Li C.-Y."/>
            <person name="Huang L."/>
            <person name="Wang Z.-W."/>
            <person name="Zhao X."/>
            <person name="Zhong W.-Y."/>
            <person name="Peng D.-H."/>
            <person name="Ahmad S."/>
            <person name="Lan S."/>
            <person name="Zhang J.-S."/>
            <person name="Tsai W.-C."/>
            <person name="Van De Peer Y."/>
            <person name="Liu Z.-J."/>
        </authorList>
    </citation>
    <scope>NUCLEOTIDE SEQUENCE</scope>
    <source>
        <strain evidence="3">CP</strain>
        <tissue evidence="3">Leaves</tissue>
    </source>
</reference>
<dbReference type="PANTHER" id="PTHR35496">
    <property type="entry name" value="2S SEED STORAGE PROTEIN 1-RELATED"/>
    <property type="match status" value="1"/>
</dbReference>
<feature type="domain" description="Bifunctional inhibitor/plant lipid transfer protein/seed storage helical" evidence="2">
    <location>
        <begin position="25"/>
        <end position="129"/>
    </location>
</feature>
<evidence type="ECO:0000256" key="1">
    <source>
        <dbReference type="ARBA" id="ARBA00008262"/>
    </source>
</evidence>
<reference evidence="3" key="1">
    <citation type="journal article" date="2023" name="Nat. Commun.">
        <title>Diploid and tetraploid genomes of Acorus and the evolution of monocots.</title>
        <authorList>
            <person name="Ma L."/>
            <person name="Liu K.W."/>
            <person name="Li Z."/>
            <person name="Hsiao Y.Y."/>
            <person name="Qi Y."/>
            <person name="Fu T."/>
            <person name="Tang G.D."/>
            <person name="Zhang D."/>
            <person name="Sun W.H."/>
            <person name="Liu D.K."/>
            <person name="Li Y."/>
            <person name="Chen G.Z."/>
            <person name="Liu X.D."/>
            <person name="Liao X.Y."/>
            <person name="Jiang Y.T."/>
            <person name="Yu X."/>
            <person name="Hao Y."/>
            <person name="Huang J."/>
            <person name="Zhao X.W."/>
            <person name="Ke S."/>
            <person name="Chen Y.Y."/>
            <person name="Wu W.L."/>
            <person name="Hsu J.L."/>
            <person name="Lin Y.F."/>
            <person name="Huang M.D."/>
            <person name="Li C.Y."/>
            <person name="Huang L."/>
            <person name="Wang Z.W."/>
            <person name="Zhao X."/>
            <person name="Zhong W.Y."/>
            <person name="Peng D.H."/>
            <person name="Ahmad S."/>
            <person name="Lan S."/>
            <person name="Zhang J.S."/>
            <person name="Tsai W.C."/>
            <person name="Van de Peer Y."/>
            <person name="Liu Z.J."/>
        </authorList>
    </citation>
    <scope>NUCLEOTIDE SEQUENCE</scope>
    <source>
        <strain evidence="3">CP</strain>
    </source>
</reference>
<protein>
    <recommendedName>
        <fullName evidence="2">Bifunctional inhibitor/plant lipid transfer protein/seed storage helical domain-containing protein</fullName>
    </recommendedName>
</protein>
<evidence type="ECO:0000313" key="3">
    <source>
        <dbReference type="EMBL" id="KAK1285730.1"/>
    </source>
</evidence>
<dbReference type="InterPro" id="IPR016140">
    <property type="entry name" value="Bifunc_inhib/LTP/seed_store"/>
</dbReference>
<keyword evidence="4" id="KW-1185">Reference proteome</keyword>
<dbReference type="Proteomes" id="UP001180020">
    <property type="component" value="Unassembled WGS sequence"/>
</dbReference>
<dbReference type="AlphaFoldDB" id="A0AAV9C996"/>
<comment type="similarity">
    <text evidence="1">Belongs to the 2S seed storage albumins family.</text>
</comment>
<evidence type="ECO:0000313" key="4">
    <source>
        <dbReference type="Proteomes" id="UP001180020"/>
    </source>
</evidence>
<dbReference type="InterPro" id="IPR000617">
    <property type="entry name" value="Napin/2SS/CON"/>
</dbReference>
<organism evidence="3 4">
    <name type="scientific">Acorus calamus</name>
    <name type="common">Sweet flag</name>
    <dbReference type="NCBI Taxonomy" id="4465"/>
    <lineage>
        <taxon>Eukaryota</taxon>
        <taxon>Viridiplantae</taxon>
        <taxon>Streptophyta</taxon>
        <taxon>Embryophyta</taxon>
        <taxon>Tracheophyta</taxon>
        <taxon>Spermatophyta</taxon>
        <taxon>Magnoliopsida</taxon>
        <taxon>Liliopsida</taxon>
        <taxon>Acoraceae</taxon>
        <taxon>Acorus</taxon>
    </lineage>
</organism>
<gene>
    <name evidence="3" type="ORF">QJS10_CPB20g01653</name>
</gene>
<dbReference type="Gene3D" id="1.10.110.10">
    <property type="entry name" value="Plant lipid-transfer and hydrophobic proteins"/>
    <property type="match status" value="1"/>
</dbReference>
<proteinExistence type="inferred from homology"/>
<comment type="caution">
    <text evidence="3">The sequence shown here is derived from an EMBL/GenBank/DDBJ whole genome shotgun (WGS) entry which is preliminary data.</text>
</comment>
<dbReference type="PANTHER" id="PTHR35496:SF4">
    <property type="entry name" value="2S SULFUR-RICH SEED STORAGE PROTEIN 2-LIKE"/>
    <property type="match status" value="1"/>
</dbReference>
<dbReference type="Pfam" id="PF00234">
    <property type="entry name" value="Tryp_alpha_amyl"/>
    <property type="match status" value="1"/>
</dbReference>
<dbReference type="InterPro" id="IPR036312">
    <property type="entry name" value="Bifun_inhib/LTP/seed_sf"/>
</dbReference>
<evidence type="ECO:0000259" key="2">
    <source>
        <dbReference type="SMART" id="SM00499"/>
    </source>
</evidence>
<dbReference type="GO" id="GO:0045735">
    <property type="term" value="F:nutrient reservoir activity"/>
    <property type="evidence" value="ECO:0007669"/>
    <property type="project" value="InterPro"/>
</dbReference>
<sequence length="138" mass="15806">MYRTTITTTEVIEDDNSVTQTSERCRREVQQHQHQMSMMCRSYIESGRGGTRLTLATNQGVPRQCCETLRQVRENCRCDSLNQMMEDVMSQRRRGGKYGGQEEEEEEAQMMVGRAENLPSECGFGPRHCQIRMGGMSA</sequence>